<proteinExistence type="inferred from homology"/>
<evidence type="ECO:0000256" key="5">
    <source>
        <dbReference type="ARBA" id="ARBA00022960"/>
    </source>
</evidence>
<dbReference type="PANTHER" id="PTHR21015">
    <property type="entry name" value="UDP-N-ACETYLGLUCOSAMINE--N-ACETYLMURAMYL-(PENTAPEPTIDE) PYROPHOSPHORYL-UNDECAPRENOL N-ACETYLGLUCOSAMINE TRANSFERASE 1"/>
    <property type="match status" value="1"/>
</dbReference>
<evidence type="ECO:0000256" key="10">
    <source>
        <dbReference type="HAMAP-Rule" id="MF_00033"/>
    </source>
</evidence>
<dbReference type="Pfam" id="PF04101">
    <property type="entry name" value="Glyco_tran_28_C"/>
    <property type="match status" value="1"/>
</dbReference>
<comment type="subcellular location">
    <subcellularLocation>
        <location evidence="10">Cell membrane</location>
        <topology evidence="10">Peripheral membrane protein</topology>
        <orientation evidence="10">Cytoplasmic side</orientation>
    </subcellularLocation>
</comment>
<evidence type="ECO:0000256" key="8">
    <source>
        <dbReference type="ARBA" id="ARBA00023306"/>
    </source>
</evidence>
<evidence type="ECO:0000313" key="14">
    <source>
        <dbReference type="Proteomes" id="UP001050808"/>
    </source>
</evidence>
<organism evidence="13 14">
    <name type="scientific">Streptomyces violascens</name>
    <dbReference type="NCBI Taxonomy" id="67381"/>
    <lineage>
        <taxon>Bacteria</taxon>
        <taxon>Bacillati</taxon>
        <taxon>Actinomycetota</taxon>
        <taxon>Actinomycetes</taxon>
        <taxon>Kitasatosporales</taxon>
        <taxon>Streptomycetaceae</taxon>
        <taxon>Streptomyces</taxon>
    </lineage>
</organism>
<dbReference type="CDD" id="cd03785">
    <property type="entry name" value="GT28_MurG"/>
    <property type="match status" value="1"/>
</dbReference>
<dbReference type="InterPro" id="IPR006009">
    <property type="entry name" value="GlcNAc_MurG"/>
</dbReference>
<dbReference type="Gene3D" id="3.40.50.2000">
    <property type="entry name" value="Glycogen Phosphorylase B"/>
    <property type="match status" value="2"/>
</dbReference>
<feature type="binding site" evidence="10">
    <location>
        <begin position="7"/>
        <end position="9"/>
    </location>
    <ligand>
        <name>UDP-N-acetyl-alpha-D-glucosamine</name>
        <dbReference type="ChEBI" id="CHEBI:57705"/>
    </ligand>
</feature>
<keyword evidence="5 10" id="KW-0133">Cell shape</keyword>
<accession>A0ABQ3R013</accession>
<evidence type="ECO:0000256" key="2">
    <source>
        <dbReference type="ARBA" id="ARBA00022618"/>
    </source>
</evidence>
<sequence>MIGAGGTGGHIYPGLALAEALRRAVPDAVISFVGTTRGLEGKLIPGAGHHLHTVDMIPFDPSLGAKRYLLPAALLKSGAQCRAILKAQRAQVAVGMGGYPSAPVIVGAKMAGLPSLIHESNAVPGRANQFAARLTSNIAVAFDRSRAHLAGGQDAITTGMPIAASLASLDRTALRTEARRELGVPPGARLVLVNGGSLGAARLTAAAIGLAERWRERADVHLLIKTGPAQLEDAQRQLAALPGARAVPYLDRMDLAYAAADLVVCRAGSATVAELAATGVPAVLVPYPHAPGDHQTHNARVLSDAGAGLLVPDAETTAFRLAGLIEPLLADPVRLAAMGGAADPGNHARAADLLAAKVLELASYPTSYTREYAA</sequence>
<dbReference type="Proteomes" id="UP001050808">
    <property type="component" value="Unassembled WGS sequence"/>
</dbReference>
<keyword evidence="3 10" id="KW-0328">Glycosyltransferase</keyword>
<keyword evidence="8 10" id="KW-0131">Cell cycle</keyword>
<evidence type="ECO:0000256" key="4">
    <source>
        <dbReference type="ARBA" id="ARBA00022679"/>
    </source>
</evidence>
<name>A0ABQ3R013_9ACTN</name>
<feature type="domain" description="Glycosyltransferase family 28 N-terminal" evidence="11">
    <location>
        <begin position="3"/>
        <end position="139"/>
    </location>
</feature>
<dbReference type="HAMAP" id="MF_00033">
    <property type="entry name" value="MurG"/>
    <property type="match status" value="1"/>
</dbReference>
<evidence type="ECO:0000259" key="12">
    <source>
        <dbReference type="Pfam" id="PF04101"/>
    </source>
</evidence>
<evidence type="ECO:0000259" key="11">
    <source>
        <dbReference type="Pfam" id="PF03033"/>
    </source>
</evidence>
<comment type="catalytic activity">
    <reaction evidence="10">
        <text>di-trans,octa-cis-undecaprenyl diphospho-N-acetyl-alpha-D-muramoyl-L-alanyl-D-glutamyl-meso-2,6-diaminopimeloyl-D-alanyl-D-alanine + UDP-N-acetyl-alpha-D-glucosamine = di-trans,octa-cis-undecaprenyl diphospho-[N-acetyl-alpha-D-glucosaminyl-(1-&gt;4)]-N-acetyl-alpha-D-muramoyl-L-alanyl-D-glutamyl-meso-2,6-diaminopimeloyl-D-alanyl-D-alanine + UDP + H(+)</text>
        <dbReference type="Rhea" id="RHEA:31227"/>
        <dbReference type="ChEBI" id="CHEBI:15378"/>
        <dbReference type="ChEBI" id="CHEBI:57705"/>
        <dbReference type="ChEBI" id="CHEBI:58223"/>
        <dbReference type="ChEBI" id="CHEBI:61387"/>
        <dbReference type="ChEBI" id="CHEBI:61388"/>
        <dbReference type="EC" id="2.4.1.227"/>
    </reaction>
</comment>
<feature type="binding site" evidence="10">
    <location>
        <position position="295"/>
    </location>
    <ligand>
        <name>UDP-N-acetyl-alpha-D-glucosamine</name>
        <dbReference type="ChEBI" id="CHEBI:57705"/>
    </ligand>
</feature>
<dbReference type="EMBL" id="BNDY01000017">
    <property type="protein sequence ID" value="GHI42860.1"/>
    <property type="molecule type" value="Genomic_DNA"/>
</dbReference>
<evidence type="ECO:0000256" key="6">
    <source>
        <dbReference type="ARBA" id="ARBA00022984"/>
    </source>
</evidence>
<dbReference type="EC" id="2.4.1.227" evidence="10"/>
<keyword evidence="14" id="KW-1185">Reference proteome</keyword>
<feature type="binding site" evidence="10">
    <location>
        <position position="121"/>
    </location>
    <ligand>
        <name>UDP-N-acetyl-alpha-D-glucosamine</name>
        <dbReference type="ChEBI" id="CHEBI:57705"/>
    </ligand>
</feature>
<keyword evidence="1 10" id="KW-1003">Cell membrane</keyword>
<comment type="function">
    <text evidence="10">Cell wall formation. Catalyzes the transfer of a GlcNAc subunit on undecaprenyl-pyrophosphoryl-MurNAc-pentapeptide (lipid intermediate I) to form undecaprenyl-pyrophosphoryl-MurNAc-(pentapeptide)GlcNAc (lipid intermediate II).</text>
</comment>
<dbReference type="GO" id="GO:0016740">
    <property type="term" value="F:transferase activity"/>
    <property type="evidence" value="ECO:0007669"/>
    <property type="project" value="UniProtKB-KW"/>
</dbReference>
<keyword evidence="4 10" id="KW-0808">Transferase</keyword>
<comment type="caution">
    <text evidence="13">The sequence shown here is derived from an EMBL/GenBank/DDBJ whole genome shotgun (WGS) entry which is preliminary data.</text>
</comment>
<keyword evidence="6 10" id="KW-0573">Peptidoglycan synthesis</keyword>
<keyword evidence="7 10" id="KW-0472">Membrane</keyword>
<comment type="caution">
    <text evidence="10">Lacks conserved residue(s) required for the propagation of feature annotation.</text>
</comment>
<evidence type="ECO:0000313" key="13">
    <source>
        <dbReference type="EMBL" id="GHI42860.1"/>
    </source>
</evidence>
<evidence type="ECO:0000256" key="9">
    <source>
        <dbReference type="ARBA" id="ARBA00023316"/>
    </source>
</evidence>
<keyword evidence="2 10" id="KW-0132">Cell division</keyword>
<dbReference type="SUPFAM" id="SSF53756">
    <property type="entry name" value="UDP-Glycosyltransferase/glycogen phosphorylase"/>
    <property type="match status" value="1"/>
</dbReference>
<evidence type="ECO:0000256" key="7">
    <source>
        <dbReference type="ARBA" id="ARBA00023136"/>
    </source>
</evidence>
<dbReference type="Pfam" id="PF03033">
    <property type="entry name" value="Glyco_transf_28"/>
    <property type="match status" value="1"/>
</dbReference>
<comment type="pathway">
    <text evidence="10">Cell wall biogenesis; peptidoglycan biosynthesis.</text>
</comment>
<gene>
    <name evidence="13" type="primary">murG_2</name>
    <name evidence="10" type="synonym">murG</name>
    <name evidence="13" type="ORF">Sviol_72680</name>
</gene>
<dbReference type="InterPro" id="IPR004276">
    <property type="entry name" value="GlycoTrans_28_N"/>
</dbReference>
<dbReference type="PANTHER" id="PTHR21015:SF22">
    <property type="entry name" value="GLYCOSYLTRANSFERASE"/>
    <property type="match status" value="1"/>
</dbReference>
<evidence type="ECO:0000256" key="3">
    <source>
        <dbReference type="ARBA" id="ARBA00022676"/>
    </source>
</evidence>
<reference evidence="13" key="1">
    <citation type="submission" date="2024-05" db="EMBL/GenBank/DDBJ databases">
        <title>Whole genome shotgun sequence of Streptomyces violascens NBRC 12920.</title>
        <authorList>
            <person name="Komaki H."/>
            <person name="Tamura T."/>
        </authorList>
    </citation>
    <scope>NUCLEOTIDE SEQUENCE</scope>
    <source>
        <strain evidence="13">NBRC 12920</strain>
    </source>
</reference>
<comment type="similarity">
    <text evidence="10">Belongs to the glycosyltransferase 28 family. MurG subfamily.</text>
</comment>
<keyword evidence="9 10" id="KW-0961">Cell wall biogenesis/degradation</keyword>
<feature type="domain" description="Glycosyl transferase family 28 C-terminal" evidence="12">
    <location>
        <begin position="191"/>
        <end position="342"/>
    </location>
</feature>
<feature type="binding site" evidence="10">
    <location>
        <position position="197"/>
    </location>
    <ligand>
        <name>UDP-N-acetyl-alpha-D-glucosamine</name>
        <dbReference type="ChEBI" id="CHEBI:57705"/>
    </ligand>
</feature>
<evidence type="ECO:0000256" key="1">
    <source>
        <dbReference type="ARBA" id="ARBA00022475"/>
    </source>
</evidence>
<dbReference type="InterPro" id="IPR007235">
    <property type="entry name" value="Glyco_trans_28_C"/>
</dbReference>
<protein>
    <recommendedName>
        <fullName evidence="10">UDP-N-acetylglucosamine--N-acetylmuramyl-(pentapeptide) pyrophosphoryl-undecaprenol N-acetylglucosamine transferase</fullName>
        <ecNumber evidence="10">2.4.1.227</ecNumber>
    </recommendedName>
    <alternativeName>
        <fullName evidence="10">Undecaprenyl-PP-MurNAc-pentapeptide-UDPGlcNAc GlcNAc transferase</fullName>
    </alternativeName>
</protein>